<comment type="similarity">
    <text evidence="6">Belongs to the ABC-4 integral membrane protein family.</text>
</comment>
<keyword evidence="5 7" id="KW-0472">Membrane</keyword>
<feature type="domain" description="MacB-like periplasmic core" evidence="9">
    <location>
        <begin position="20"/>
        <end position="240"/>
    </location>
</feature>
<dbReference type="Pfam" id="PF12704">
    <property type="entry name" value="MacB_PCD"/>
    <property type="match status" value="2"/>
</dbReference>
<evidence type="ECO:0000256" key="2">
    <source>
        <dbReference type="ARBA" id="ARBA00022475"/>
    </source>
</evidence>
<dbReference type="Pfam" id="PF02687">
    <property type="entry name" value="FtsX"/>
    <property type="match status" value="2"/>
</dbReference>
<feature type="transmembrane region" description="Helical" evidence="7">
    <location>
        <begin position="318"/>
        <end position="351"/>
    </location>
</feature>
<feature type="transmembrane region" description="Helical" evidence="7">
    <location>
        <begin position="371"/>
        <end position="391"/>
    </location>
</feature>
<dbReference type="InterPro" id="IPR025857">
    <property type="entry name" value="MacB_PCD"/>
</dbReference>
<keyword evidence="3 7" id="KW-0812">Transmembrane</keyword>
<evidence type="ECO:0000256" key="4">
    <source>
        <dbReference type="ARBA" id="ARBA00022989"/>
    </source>
</evidence>
<keyword evidence="2" id="KW-1003">Cell membrane</keyword>
<evidence type="ECO:0000259" key="8">
    <source>
        <dbReference type="Pfam" id="PF02687"/>
    </source>
</evidence>
<feature type="transmembrane region" description="Helical" evidence="7">
    <location>
        <begin position="782"/>
        <end position="803"/>
    </location>
</feature>
<comment type="subcellular location">
    <subcellularLocation>
        <location evidence="1">Cell membrane</location>
        <topology evidence="1">Multi-pass membrane protein</topology>
    </subcellularLocation>
</comment>
<evidence type="ECO:0000313" key="11">
    <source>
        <dbReference type="Proteomes" id="UP001500037"/>
    </source>
</evidence>
<feature type="domain" description="ABC3 transporter permease C-terminal" evidence="8">
    <location>
        <begin position="732"/>
        <end position="847"/>
    </location>
</feature>
<dbReference type="PANTHER" id="PTHR30572">
    <property type="entry name" value="MEMBRANE COMPONENT OF TRANSPORTER-RELATED"/>
    <property type="match status" value="1"/>
</dbReference>
<sequence>MSATTRIALRSLRAHKRRLAATFAAILLGVGFLAGTLVLGDTLRATFGTLFADADAGTDAVVRSTDVLEAPTTPGGVRAPLDADLATRLRGLPQVAAAEAEVQGAGQLIGSDGRPVGGQGPPTVAGNWLADARLNPFHLTSGRAPAAPGEAVVNRGAATAGHLRVGDTTVLRTPDPVTVRIVGIAVFGRDADGMGPATYTGLTLADAERYLTPRGSGQADSIRLRAADGTSQTALVAALEGRLPTGVQAVTGAQASAESTRQISGGFLKLFTTLLLVFAGIALLVATFTIHNTFAIVTAQRTRETALLRALGAGREQVLGATLAEALAVGLLASLGGLLGGLAVAGGLQALFRAAGFALPGGALVVTGRSIALPLLVGLLVTVGSALSPALRAARTAPLAALRAVDVDRAGSGRAARRRAVLGGGLLALGVSLAVAGASGGPSVAETAAGALATLAAVVVLGPVAASLAVRALGAPLARWRGVSGALAGRNAARNPRRTAATATALMVGVAVVTLFTVFGASLQATLDHGVDDSFAGDLALTAPARGAGGSGLSPKLADAVAALPQVRQSVGLGRGVARIEGHDRVLDVTDPARLAGLVDLGRVEGRLDALGTDGLALSRAEAARQGWRLGQRVTVSFADGASGPFTVRALYQGSAVAGDYLMTRQAWAPHRGRESDTLVAVGLRPGVSPAQGQAAVRAVAAGYGDPQVQTREAYAADAGAGIDTMLALVYALLALAVLIALLGIANTLTLAVHERTRELGLLRAVGQTRAQLRAMVRWESVLVAAFGSVGGLALGSFLGWALVRASDGTGTGSFALPAGRLAVVLAAGLLAGAVAGLRPARRAGRLDVLRAIQAG</sequence>
<feature type="transmembrane region" description="Helical" evidence="7">
    <location>
        <begin position="500"/>
        <end position="523"/>
    </location>
</feature>
<accession>A0ABP4HFY5</accession>
<dbReference type="RefSeq" id="WP_344444785.1">
    <property type="nucleotide sequence ID" value="NZ_BAAALF010000129.1"/>
</dbReference>
<keyword evidence="11" id="KW-1185">Reference proteome</keyword>
<gene>
    <name evidence="10" type="ORF">GCM10009665_55850</name>
</gene>
<evidence type="ECO:0000256" key="3">
    <source>
        <dbReference type="ARBA" id="ARBA00022692"/>
    </source>
</evidence>
<name>A0ABP4HFY5_9ACTN</name>
<dbReference type="EMBL" id="BAAALF010000129">
    <property type="protein sequence ID" value="GAA1258490.1"/>
    <property type="molecule type" value="Genomic_DNA"/>
</dbReference>
<evidence type="ECO:0000313" key="10">
    <source>
        <dbReference type="EMBL" id="GAA1258490.1"/>
    </source>
</evidence>
<feature type="transmembrane region" description="Helical" evidence="7">
    <location>
        <begin position="451"/>
        <end position="473"/>
    </location>
</feature>
<organism evidence="10 11">
    <name type="scientific">Kitasatospora nipponensis</name>
    <dbReference type="NCBI Taxonomy" id="258049"/>
    <lineage>
        <taxon>Bacteria</taxon>
        <taxon>Bacillati</taxon>
        <taxon>Actinomycetota</taxon>
        <taxon>Actinomycetes</taxon>
        <taxon>Kitasatosporales</taxon>
        <taxon>Streptomycetaceae</taxon>
        <taxon>Kitasatospora</taxon>
    </lineage>
</organism>
<feature type="transmembrane region" description="Helical" evidence="7">
    <location>
        <begin position="420"/>
        <end position="439"/>
    </location>
</feature>
<evidence type="ECO:0000256" key="6">
    <source>
        <dbReference type="ARBA" id="ARBA00038076"/>
    </source>
</evidence>
<evidence type="ECO:0000256" key="5">
    <source>
        <dbReference type="ARBA" id="ARBA00023136"/>
    </source>
</evidence>
<dbReference type="Proteomes" id="UP001500037">
    <property type="component" value="Unassembled WGS sequence"/>
</dbReference>
<proteinExistence type="inferred from homology"/>
<comment type="caution">
    <text evidence="10">The sequence shown here is derived from an EMBL/GenBank/DDBJ whole genome shotgun (WGS) entry which is preliminary data.</text>
</comment>
<dbReference type="PANTHER" id="PTHR30572:SF4">
    <property type="entry name" value="ABC TRANSPORTER PERMEASE YTRF"/>
    <property type="match status" value="1"/>
</dbReference>
<protein>
    <submittedName>
        <fullName evidence="10">ABC transporter permease</fullName>
    </submittedName>
</protein>
<evidence type="ECO:0000259" key="9">
    <source>
        <dbReference type="Pfam" id="PF12704"/>
    </source>
</evidence>
<feature type="transmembrane region" description="Helical" evidence="7">
    <location>
        <begin position="728"/>
        <end position="753"/>
    </location>
</feature>
<feature type="domain" description="MacB-like periplasmic core" evidence="9">
    <location>
        <begin position="499"/>
        <end position="699"/>
    </location>
</feature>
<dbReference type="InterPro" id="IPR050250">
    <property type="entry name" value="Macrolide_Exporter_MacB"/>
</dbReference>
<feature type="domain" description="ABC3 transporter permease C-terminal" evidence="8">
    <location>
        <begin position="277"/>
        <end position="398"/>
    </location>
</feature>
<evidence type="ECO:0000256" key="1">
    <source>
        <dbReference type="ARBA" id="ARBA00004651"/>
    </source>
</evidence>
<keyword evidence="4 7" id="KW-1133">Transmembrane helix</keyword>
<evidence type="ECO:0000256" key="7">
    <source>
        <dbReference type="SAM" id="Phobius"/>
    </source>
</evidence>
<feature type="transmembrane region" description="Helical" evidence="7">
    <location>
        <begin position="815"/>
        <end position="838"/>
    </location>
</feature>
<reference evidence="11" key="1">
    <citation type="journal article" date="2019" name="Int. J. Syst. Evol. Microbiol.">
        <title>The Global Catalogue of Microorganisms (GCM) 10K type strain sequencing project: providing services to taxonomists for standard genome sequencing and annotation.</title>
        <authorList>
            <consortium name="The Broad Institute Genomics Platform"/>
            <consortium name="The Broad Institute Genome Sequencing Center for Infectious Disease"/>
            <person name="Wu L."/>
            <person name="Ma J."/>
        </authorList>
    </citation>
    <scope>NUCLEOTIDE SEQUENCE [LARGE SCALE GENOMIC DNA]</scope>
    <source>
        <strain evidence="11">JCM 13004</strain>
    </source>
</reference>
<dbReference type="InterPro" id="IPR003838">
    <property type="entry name" value="ABC3_permease_C"/>
</dbReference>
<feature type="transmembrane region" description="Helical" evidence="7">
    <location>
        <begin position="270"/>
        <end position="297"/>
    </location>
</feature>